<proteinExistence type="predicted"/>
<organism evidence="1 2">
    <name type="scientific">Streptomyces mesophilus</name>
    <dbReference type="NCBI Taxonomy" id="1775132"/>
    <lineage>
        <taxon>Bacteria</taxon>
        <taxon>Bacillati</taxon>
        <taxon>Actinomycetota</taxon>
        <taxon>Actinomycetes</taxon>
        <taxon>Kitasatosporales</taxon>
        <taxon>Streptomycetaceae</taxon>
        <taxon>Streptomyces</taxon>
    </lineage>
</organism>
<sequence>MRGRWIRRVSGGAVAVLVAVGVAGCSGDGSASDTASRAASAASSVGAEARDAASSAASQASEAVASATAAAQQKLDEIKGGADAKAQVELSDQATDSEGRTTVKVTVDNTADSAKSFAVQVSFKDDGGNLLDTVVTTVPDVAGGESADATARSTHKLSGEVKAEVATALRY</sequence>
<evidence type="ECO:0008006" key="3">
    <source>
        <dbReference type="Google" id="ProtNLM"/>
    </source>
</evidence>
<evidence type="ECO:0000313" key="2">
    <source>
        <dbReference type="Proteomes" id="UP000481109"/>
    </source>
</evidence>
<dbReference type="InterPro" id="IPR047676">
    <property type="entry name" value="FxLYD_dom"/>
</dbReference>
<reference evidence="1 2" key="1">
    <citation type="submission" date="2020-02" db="EMBL/GenBank/DDBJ databases">
        <title>Whole-genome analyses of novel actinobacteria.</title>
        <authorList>
            <person name="Sahin N."/>
            <person name="Tokatli A."/>
        </authorList>
    </citation>
    <scope>NUCLEOTIDE SEQUENCE [LARGE SCALE GENOMIC DNA]</scope>
    <source>
        <strain evidence="1 2">YC504</strain>
    </source>
</reference>
<protein>
    <recommendedName>
        <fullName evidence="3">Lipoprotein</fullName>
    </recommendedName>
</protein>
<accession>A0A6G4X9W4</accession>
<dbReference type="PROSITE" id="PS51257">
    <property type="entry name" value="PROKAR_LIPOPROTEIN"/>
    <property type="match status" value="1"/>
</dbReference>
<dbReference type="EMBL" id="JAAKZW010000001">
    <property type="protein sequence ID" value="NGO74168.1"/>
    <property type="molecule type" value="Genomic_DNA"/>
</dbReference>
<dbReference type="AlphaFoldDB" id="A0A6G4X9W4"/>
<evidence type="ECO:0000313" key="1">
    <source>
        <dbReference type="EMBL" id="NGO74168.1"/>
    </source>
</evidence>
<comment type="caution">
    <text evidence="1">The sequence shown here is derived from an EMBL/GenBank/DDBJ whole genome shotgun (WGS) entry which is preliminary data.</text>
</comment>
<dbReference type="NCBIfam" id="NF038353">
    <property type="entry name" value="FxLYD_dom"/>
    <property type="match status" value="1"/>
</dbReference>
<name>A0A6G4X9W4_9ACTN</name>
<keyword evidence="2" id="KW-1185">Reference proteome</keyword>
<gene>
    <name evidence="1" type="ORF">G6045_00470</name>
</gene>
<dbReference type="Proteomes" id="UP000481109">
    <property type="component" value="Unassembled WGS sequence"/>
</dbReference>